<evidence type="ECO:0000256" key="2">
    <source>
        <dbReference type="ARBA" id="ARBA00011915"/>
    </source>
</evidence>
<dbReference type="GO" id="GO:0003860">
    <property type="term" value="F:3-hydroxyisobutyryl-CoA hydrolase activity"/>
    <property type="evidence" value="ECO:0007669"/>
    <property type="project" value="UniProtKB-EC"/>
</dbReference>
<evidence type="ECO:0000313" key="5">
    <source>
        <dbReference type="EMBL" id="MCW6535096.1"/>
    </source>
</evidence>
<sequence length="344" mass="37340">MTQDLIAEADGGVGRIRLNRPKAIHALNRAMCDGVLEALEAWRDDAAVRVITIDHAEGRGFCAGGDIRMLAESGAKDGAEARAFFHTEYRMNHRLFTYAKPIVAFMDGITMGGGVGISQPCRFRVATENTKLAMPETGIGLFPDVGGGWYLSRLPGRVGQYLALTGHRLDGAECHALGLATHYLPAERLAEAKTRIAQGPEAVLDALAVAAPDAAILAHRDEIDRLFASDRLEDIFAALAADDSDFARATLATLETKSPQTMKVSLKLLLDGKTMPSFADEMRQEYAVGSRVVQRHDFLEGVRAVIVDKDNAPQWNPPTPDGVSDHLIDQIFAPLPDDEAWTPQ</sequence>
<dbReference type="InterPro" id="IPR029045">
    <property type="entry name" value="ClpP/crotonase-like_dom_sf"/>
</dbReference>
<dbReference type="Proteomes" id="UP001165565">
    <property type="component" value="Unassembled WGS sequence"/>
</dbReference>
<dbReference type="InterPro" id="IPR045004">
    <property type="entry name" value="ECH_dom"/>
</dbReference>
<dbReference type="PANTHER" id="PTHR43176">
    <property type="entry name" value="3-HYDROXYISOBUTYRYL-COA HYDROLASE-RELATED"/>
    <property type="match status" value="1"/>
</dbReference>
<gene>
    <name evidence="5" type="ORF">NEE01_09895</name>
</gene>
<comment type="catalytic activity">
    <reaction evidence="1">
        <text>3-hydroxy-2-methylpropanoyl-CoA + H2O = 3-hydroxy-2-methylpropanoate + CoA + H(+)</text>
        <dbReference type="Rhea" id="RHEA:20888"/>
        <dbReference type="ChEBI" id="CHEBI:11805"/>
        <dbReference type="ChEBI" id="CHEBI:15377"/>
        <dbReference type="ChEBI" id="CHEBI:15378"/>
        <dbReference type="ChEBI" id="CHEBI:57287"/>
        <dbReference type="ChEBI" id="CHEBI:57340"/>
        <dbReference type="EC" id="3.1.2.4"/>
    </reaction>
</comment>
<organism evidence="5 6">
    <name type="scientific">Sphingomonas lycopersici</name>
    <dbReference type="NCBI Taxonomy" id="2951807"/>
    <lineage>
        <taxon>Bacteria</taxon>
        <taxon>Pseudomonadati</taxon>
        <taxon>Pseudomonadota</taxon>
        <taxon>Alphaproteobacteria</taxon>
        <taxon>Sphingomonadales</taxon>
        <taxon>Sphingomonadaceae</taxon>
        <taxon>Sphingomonas</taxon>
    </lineage>
</organism>
<dbReference type="EMBL" id="JANFAV010000005">
    <property type="protein sequence ID" value="MCW6535096.1"/>
    <property type="molecule type" value="Genomic_DNA"/>
</dbReference>
<evidence type="ECO:0000256" key="3">
    <source>
        <dbReference type="ARBA" id="ARBA00022801"/>
    </source>
</evidence>
<dbReference type="NCBIfam" id="NF004127">
    <property type="entry name" value="PRK05617.1"/>
    <property type="match status" value="1"/>
</dbReference>
<evidence type="ECO:0000313" key="6">
    <source>
        <dbReference type="Proteomes" id="UP001165565"/>
    </source>
</evidence>
<dbReference type="GO" id="GO:0006574">
    <property type="term" value="P:L-valine catabolic process"/>
    <property type="evidence" value="ECO:0007669"/>
    <property type="project" value="TreeGrafter"/>
</dbReference>
<feature type="domain" description="Enoyl-CoA hydratase/isomerase" evidence="4">
    <location>
        <begin position="13"/>
        <end position="332"/>
    </location>
</feature>
<dbReference type="CDD" id="cd06558">
    <property type="entry name" value="crotonase-like"/>
    <property type="match status" value="1"/>
</dbReference>
<dbReference type="GO" id="GO:0005829">
    <property type="term" value="C:cytosol"/>
    <property type="evidence" value="ECO:0007669"/>
    <property type="project" value="TreeGrafter"/>
</dbReference>
<dbReference type="EC" id="3.1.2.4" evidence="2"/>
<reference evidence="5" key="1">
    <citation type="submission" date="2022-06" db="EMBL/GenBank/DDBJ databases">
        <title>Sphingomonas sp. nov. isolated from rhizosphere soil of tomato.</title>
        <authorList>
            <person name="Dong H."/>
            <person name="Gao R."/>
        </authorList>
    </citation>
    <scope>NUCLEOTIDE SEQUENCE</scope>
    <source>
        <strain evidence="5">MMSM24</strain>
    </source>
</reference>
<keyword evidence="3" id="KW-0378">Hydrolase</keyword>
<comment type="caution">
    <text evidence="5">The sequence shown here is derived from an EMBL/GenBank/DDBJ whole genome shotgun (WGS) entry which is preliminary data.</text>
</comment>
<dbReference type="Pfam" id="PF16113">
    <property type="entry name" value="ECH_2"/>
    <property type="match status" value="1"/>
</dbReference>
<accession>A0AA41Z9J6</accession>
<protein>
    <recommendedName>
        <fullName evidence="2">3-hydroxyisobutyryl-CoA hydrolase</fullName>
        <ecNumber evidence="2">3.1.2.4</ecNumber>
    </recommendedName>
</protein>
<dbReference type="RefSeq" id="WP_265268791.1">
    <property type="nucleotide sequence ID" value="NZ_JANFAV010000005.1"/>
</dbReference>
<keyword evidence="6" id="KW-1185">Reference proteome</keyword>
<name>A0AA41Z9J6_9SPHN</name>
<dbReference type="PANTHER" id="PTHR43176:SF3">
    <property type="entry name" value="3-HYDROXYISOBUTYRYL-COA HYDROLASE, MITOCHONDRIAL"/>
    <property type="match status" value="1"/>
</dbReference>
<evidence type="ECO:0000259" key="4">
    <source>
        <dbReference type="Pfam" id="PF16113"/>
    </source>
</evidence>
<dbReference type="Gene3D" id="3.90.226.10">
    <property type="entry name" value="2-enoyl-CoA Hydratase, Chain A, domain 1"/>
    <property type="match status" value="1"/>
</dbReference>
<dbReference type="SUPFAM" id="SSF52096">
    <property type="entry name" value="ClpP/crotonase"/>
    <property type="match status" value="1"/>
</dbReference>
<dbReference type="InterPro" id="IPR032259">
    <property type="entry name" value="HIBYL-CoA-H"/>
</dbReference>
<evidence type="ECO:0000256" key="1">
    <source>
        <dbReference type="ARBA" id="ARBA00001709"/>
    </source>
</evidence>
<dbReference type="AlphaFoldDB" id="A0AA41Z9J6"/>
<proteinExistence type="predicted"/>